<proteinExistence type="predicted"/>
<dbReference type="EMBL" id="LN609529">
    <property type="protein sequence ID" value="CEF68733.1"/>
    <property type="molecule type" value="Genomic_DNA"/>
</dbReference>
<evidence type="ECO:0000313" key="8">
    <source>
        <dbReference type="WBParaSite" id="SRAE_2000338800.1"/>
    </source>
</evidence>
<dbReference type="PANTHER" id="PTHR21399:SF0">
    <property type="entry name" value="METHYLOSOME SUBUNIT PICLN"/>
    <property type="match status" value="1"/>
</dbReference>
<dbReference type="GeneID" id="36381103"/>
<evidence type="ECO:0000313" key="6">
    <source>
        <dbReference type="EMBL" id="CEF68733.1"/>
    </source>
</evidence>
<evidence type="ECO:0000313" key="9">
    <source>
        <dbReference type="WormBase" id="SRAE_2000338800"/>
    </source>
</evidence>
<dbReference type="AlphaFoldDB" id="A0A090LKQ9"/>
<reference evidence="6 7" key="1">
    <citation type="submission" date="2014-09" db="EMBL/GenBank/DDBJ databases">
        <authorList>
            <person name="Martin A.A."/>
        </authorList>
    </citation>
    <scope>NUCLEOTIDE SEQUENCE</scope>
    <source>
        <strain evidence="7">ED321</strain>
        <strain evidence="6">ED321 Heterogonic</strain>
    </source>
</reference>
<organism evidence="6">
    <name type="scientific">Strongyloides ratti</name>
    <name type="common">Parasitic roundworm</name>
    <dbReference type="NCBI Taxonomy" id="34506"/>
    <lineage>
        <taxon>Eukaryota</taxon>
        <taxon>Metazoa</taxon>
        <taxon>Ecdysozoa</taxon>
        <taxon>Nematoda</taxon>
        <taxon>Chromadorea</taxon>
        <taxon>Rhabditida</taxon>
        <taxon>Tylenchina</taxon>
        <taxon>Panagrolaimomorpha</taxon>
        <taxon>Strongyloidoidea</taxon>
        <taxon>Strongyloididae</taxon>
        <taxon>Strongyloides</taxon>
    </lineage>
</organism>
<gene>
    <name evidence="6 8 9" type="ORF">SRAE_2000338800</name>
</gene>
<dbReference type="OMA" id="MVPANDS"/>
<name>A0A090LKQ9_STRRB</name>
<protein>
    <submittedName>
        <fullName evidence="6 8">Methylosome subunit pICln</fullName>
    </submittedName>
</protein>
<evidence type="ECO:0000256" key="5">
    <source>
        <dbReference type="SAM" id="MobiDB-lite"/>
    </source>
</evidence>
<feature type="compositionally biased region" description="Acidic residues" evidence="5">
    <location>
        <begin position="134"/>
        <end position="144"/>
    </location>
</feature>
<evidence type="ECO:0000256" key="4">
    <source>
        <dbReference type="ARBA" id="ARBA00023242"/>
    </source>
</evidence>
<dbReference type="GO" id="GO:0005681">
    <property type="term" value="C:spliceosomal complex"/>
    <property type="evidence" value="ECO:0007669"/>
    <property type="project" value="TreeGrafter"/>
</dbReference>
<evidence type="ECO:0000256" key="1">
    <source>
        <dbReference type="ARBA" id="ARBA00004123"/>
    </source>
</evidence>
<evidence type="ECO:0000256" key="3">
    <source>
        <dbReference type="ARBA" id="ARBA00022490"/>
    </source>
</evidence>
<dbReference type="InterPro" id="IPR011993">
    <property type="entry name" value="PH-like_dom_sf"/>
</dbReference>
<evidence type="ECO:0000313" key="7">
    <source>
        <dbReference type="Proteomes" id="UP000035682"/>
    </source>
</evidence>
<keyword evidence="7" id="KW-1185">Reference proteome</keyword>
<reference evidence="8" key="2">
    <citation type="submission" date="2020-12" db="UniProtKB">
        <authorList>
            <consortium name="WormBaseParasite"/>
        </authorList>
    </citation>
    <scope>IDENTIFICATION</scope>
</reference>
<dbReference type="OrthoDB" id="19714at2759"/>
<dbReference type="InterPro" id="IPR039924">
    <property type="entry name" value="ICln/Lot5/Saf5"/>
</dbReference>
<dbReference type="STRING" id="34506.A0A090LKQ9"/>
<dbReference type="Pfam" id="PF03517">
    <property type="entry name" value="Voldacs"/>
    <property type="match status" value="1"/>
</dbReference>
<dbReference type="eggNOG" id="KOG3238">
    <property type="taxonomic scope" value="Eukaryota"/>
</dbReference>
<feature type="region of interest" description="Disordered" evidence="5">
    <location>
        <begin position="134"/>
        <end position="172"/>
    </location>
</feature>
<dbReference type="GO" id="GO:0000387">
    <property type="term" value="P:spliceosomal snRNP assembly"/>
    <property type="evidence" value="ECO:0007669"/>
    <property type="project" value="TreeGrafter"/>
</dbReference>
<dbReference type="WormBase" id="SRAE_2000338800">
    <property type="protein sequence ID" value="SRP08710"/>
    <property type="gene ID" value="WBGene00263610"/>
</dbReference>
<dbReference type="GO" id="GO:0045292">
    <property type="term" value="P:mRNA cis splicing, via spliceosome"/>
    <property type="evidence" value="ECO:0007669"/>
    <property type="project" value="TreeGrafter"/>
</dbReference>
<feature type="compositionally biased region" description="Polar residues" evidence="5">
    <location>
        <begin position="146"/>
        <end position="171"/>
    </location>
</feature>
<keyword evidence="3" id="KW-0963">Cytoplasm</keyword>
<dbReference type="GO" id="GO:0005829">
    <property type="term" value="C:cytosol"/>
    <property type="evidence" value="ECO:0007669"/>
    <property type="project" value="TreeGrafter"/>
</dbReference>
<dbReference type="WBParaSite" id="SRAE_2000338800.1">
    <property type="protein sequence ID" value="SRAE_2000338800.1"/>
    <property type="gene ID" value="WBGene00263610"/>
</dbReference>
<dbReference type="CTD" id="36381103"/>
<comment type="subcellular location">
    <subcellularLocation>
        <location evidence="2">Cytoplasm</location>
    </subcellularLocation>
    <subcellularLocation>
        <location evidence="1">Nucleus</location>
    </subcellularLocation>
</comment>
<dbReference type="Gene3D" id="2.30.29.30">
    <property type="entry name" value="Pleckstrin-homology domain (PH domain)/Phosphotyrosine-binding domain (PTB)"/>
    <property type="match status" value="1"/>
</dbReference>
<dbReference type="RefSeq" id="XP_024507933.1">
    <property type="nucleotide sequence ID" value="XM_024654575.1"/>
</dbReference>
<dbReference type="Proteomes" id="UP000035682">
    <property type="component" value="Unplaced"/>
</dbReference>
<accession>A0A090LKQ9</accession>
<dbReference type="PANTHER" id="PTHR21399">
    <property type="entry name" value="CHLORIDE CONDUCTANCE REGULATORY PROTEIN ICLN"/>
    <property type="match status" value="1"/>
</dbReference>
<dbReference type="GO" id="GO:0034715">
    <property type="term" value="C:pICln-Sm protein complex"/>
    <property type="evidence" value="ECO:0007669"/>
    <property type="project" value="TreeGrafter"/>
</dbReference>
<evidence type="ECO:0000256" key="2">
    <source>
        <dbReference type="ARBA" id="ARBA00004496"/>
    </source>
</evidence>
<sequence length="192" mass="21675">MITLQEVSLPTEGICYTEEDVQLFHEVERIASGTLFIGERNVTWIEDGKGLGIIIPYQALVTHGISNDINAFPDRCLFLTIDASKVNFKAPSSVEDMENDDDDDEYECIYLRMVPANDSLSIMFQMMTECQEMNPDEDDMEDEVSSGFQVLNGGSNNWYDTTNGESLQDMSEQGIANYDRLFGNKKDDSMDD</sequence>
<keyword evidence="4" id="KW-0539">Nucleus</keyword>